<evidence type="ECO:0000313" key="7">
    <source>
        <dbReference type="Proteomes" id="UP000247565"/>
    </source>
</evidence>
<keyword evidence="7" id="KW-1185">Reference proteome</keyword>
<dbReference type="InterPro" id="IPR012997">
    <property type="entry name" value="RplA"/>
</dbReference>
<dbReference type="Proteomes" id="UP000247565">
    <property type="component" value="Unassembled WGS sequence"/>
</dbReference>
<comment type="caution">
    <text evidence="6">The sequence shown here is derived from an EMBL/GenBank/DDBJ whole genome shotgun (WGS) entry which is preliminary data.</text>
</comment>
<dbReference type="CDD" id="cd22268">
    <property type="entry name" value="DPBB_RlpA-like"/>
    <property type="match status" value="1"/>
</dbReference>
<evidence type="ECO:0000259" key="5">
    <source>
        <dbReference type="Pfam" id="PF03330"/>
    </source>
</evidence>
<keyword evidence="1 3" id="KW-0456">Lyase</keyword>
<reference evidence="6 7" key="1">
    <citation type="submission" date="2018-05" db="EMBL/GenBank/DDBJ databases">
        <title>Reference genomes for bee gut microbiota database.</title>
        <authorList>
            <person name="Ellegaard K.M."/>
        </authorList>
    </citation>
    <scope>NUCLEOTIDE SEQUENCE [LARGE SCALE GENOMIC DNA]</scope>
    <source>
        <strain evidence="6 7">ESL0284</strain>
    </source>
</reference>
<dbReference type="Gene3D" id="2.40.40.10">
    <property type="entry name" value="RlpA-like domain"/>
    <property type="match status" value="1"/>
</dbReference>
<protein>
    <recommendedName>
        <fullName evidence="3">Endolytic peptidoglycan transglycosylase RlpA</fullName>
        <ecNumber evidence="3">4.2.2.-</ecNumber>
    </recommendedName>
</protein>
<dbReference type="HAMAP" id="MF_02071">
    <property type="entry name" value="RlpA"/>
    <property type="match status" value="1"/>
</dbReference>
<dbReference type="SUPFAM" id="SSF50685">
    <property type="entry name" value="Barwin-like endoglucanases"/>
    <property type="match status" value="1"/>
</dbReference>
<feature type="domain" description="RlpA-like protein double-psi beta-barrel" evidence="5">
    <location>
        <begin position="49"/>
        <end position="138"/>
    </location>
</feature>
<evidence type="ECO:0000256" key="3">
    <source>
        <dbReference type="HAMAP-Rule" id="MF_02071"/>
    </source>
</evidence>
<sequence>MQVYANSGSHKITSHRIRKLKKRVMPYTLHKNRHPADMIISTDETAFQSGIASWYGGRHTQRRKTASGSTFNNQNFTAAHPTLPLGSKVLVKSEDTGHSVIVTINDRGPFVKHRIIDLSKAAAAKIGMLSRGTAHVTIKPLNNIEVAETPQ</sequence>
<dbReference type="OrthoDB" id="9779128at2"/>
<dbReference type="GO" id="GO:0071555">
    <property type="term" value="P:cell wall organization"/>
    <property type="evidence" value="ECO:0007669"/>
    <property type="project" value="UniProtKB-KW"/>
</dbReference>
<proteinExistence type="inferred from homology"/>
<dbReference type="EC" id="4.2.2.-" evidence="3"/>
<dbReference type="InterPro" id="IPR009009">
    <property type="entry name" value="RlpA-like_DPBB"/>
</dbReference>
<dbReference type="GO" id="GO:0000270">
    <property type="term" value="P:peptidoglycan metabolic process"/>
    <property type="evidence" value="ECO:0007669"/>
    <property type="project" value="UniProtKB-UniRule"/>
</dbReference>
<dbReference type="PANTHER" id="PTHR34183:SF1">
    <property type="entry name" value="ENDOLYTIC PEPTIDOGLYCAN TRANSGLYCOSYLASE RLPA"/>
    <property type="match status" value="1"/>
</dbReference>
<comment type="function">
    <text evidence="3">Lytic transglycosylase with a strong preference for naked glycan strands that lack stem peptides.</text>
</comment>
<evidence type="ECO:0000256" key="4">
    <source>
        <dbReference type="RuleBase" id="RU003495"/>
    </source>
</evidence>
<dbReference type="NCBIfam" id="TIGR00413">
    <property type="entry name" value="rlpA"/>
    <property type="match status" value="1"/>
</dbReference>
<keyword evidence="2 3" id="KW-0961">Cell wall biogenesis/degradation</keyword>
<name>A0A318N0T1_9PROT</name>
<dbReference type="GO" id="GO:0008932">
    <property type="term" value="F:lytic endotransglycosylase activity"/>
    <property type="evidence" value="ECO:0007669"/>
    <property type="project" value="UniProtKB-UniRule"/>
</dbReference>
<evidence type="ECO:0000256" key="2">
    <source>
        <dbReference type="ARBA" id="ARBA00023316"/>
    </source>
</evidence>
<dbReference type="InterPro" id="IPR036908">
    <property type="entry name" value="RlpA-like_sf"/>
</dbReference>
<dbReference type="AlphaFoldDB" id="A0A318N0T1"/>
<evidence type="ECO:0000256" key="1">
    <source>
        <dbReference type="ARBA" id="ARBA00023239"/>
    </source>
</evidence>
<gene>
    <name evidence="3" type="primary">rlpA</name>
    <name evidence="6" type="ORF">DK869_06800</name>
</gene>
<organism evidence="6 7">
    <name type="scientific">Commensalibacter melissae</name>
    <dbReference type="NCBI Taxonomy" id="2070537"/>
    <lineage>
        <taxon>Bacteria</taxon>
        <taxon>Pseudomonadati</taxon>
        <taxon>Pseudomonadota</taxon>
        <taxon>Alphaproteobacteria</taxon>
        <taxon>Acetobacterales</taxon>
        <taxon>Acetobacteraceae</taxon>
    </lineage>
</organism>
<comment type="similarity">
    <text evidence="3 4">Belongs to the RlpA family.</text>
</comment>
<evidence type="ECO:0000313" key="6">
    <source>
        <dbReference type="EMBL" id="PXZ00407.1"/>
    </source>
</evidence>
<dbReference type="EMBL" id="QGLT01000003">
    <property type="protein sequence ID" value="PXZ00407.1"/>
    <property type="molecule type" value="Genomic_DNA"/>
</dbReference>
<dbReference type="InterPro" id="IPR034718">
    <property type="entry name" value="RlpA"/>
</dbReference>
<dbReference type="PANTHER" id="PTHR34183">
    <property type="entry name" value="ENDOLYTIC PEPTIDOGLYCAN TRANSGLYCOSYLASE RLPA"/>
    <property type="match status" value="1"/>
</dbReference>
<dbReference type="Pfam" id="PF03330">
    <property type="entry name" value="DPBB_1"/>
    <property type="match status" value="1"/>
</dbReference>
<accession>A0A318N0T1</accession>